<comment type="caution">
    <text evidence="1">The sequence shown here is derived from an EMBL/GenBank/DDBJ whole genome shotgun (WGS) entry which is preliminary data.</text>
</comment>
<gene>
    <name evidence="1" type="ORF">FEM48_Zijuj06G0134600</name>
</gene>
<dbReference type="AlphaFoldDB" id="A0A978V9J5"/>
<protein>
    <recommendedName>
        <fullName evidence="3">Reverse transcriptase domain-containing protein</fullName>
    </recommendedName>
</protein>
<dbReference type="PANTHER" id="PTHR33116:SF86">
    <property type="entry name" value="REVERSE TRANSCRIPTASE DOMAIN-CONTAINING PROTEIN"/>
    <property type="match status" value="1"/>
</dbReference>
<reference evidence="1" key="1">
    <citation type="journal article" date="2021" name="Front. Plant Sci.">
        <title>Chromosome-Scale Genome Assembly for Chinese Sour Jujube and Insights Into Its Genome Evolution and Domestication Signature.</title>
        <authorList>
            <person name="Shen L.-Y."/>
            <person name="Luo H."/>
            <person name="Wang X.-L."/>
            <person name="Wang X.-M."/>
            <person name="Qiu X.-J."/>
            <person name="Liu H."/>
            <person name="Zhou S.-S."/>
            <person name="Jia K.-H."/>
            <person name="Nie S."/>
            <person name="Bao Y.-T."/>
            <person name="Zhang R.-G."/>
            <person name="Yun Q.-Z."/>
            <person name="Chai Y.-H."/>
            <person name="Lu J.-Y."/>
            <person name="Li Y."/>
            <person name="Zhao S.-W."/>
            <person name="Mao J.-F."/>
            <person name="Jia S.-G."/>
            <person name="Mao Y.-M."/>
        </authorList>
    </citation>
    <scope>NUCLEOTIDE SEQUENCE</scope>
    <source>
        <strain evidence="1">AT0</strain>
        <tissue evidence="1">Leaf</tissue>
    </source>
</reference>
<dbReference type="PANTHER" id="PTHR33116">
    <property type="entry name" value="REVERSE TRANSCRIPTASE ZINC-BINDING DOMAIN-CONTAINING PROTEIN-RELATED-RELATED"/>
    <property type="match status" value="1"/>
</dbReference>
<evidence type="ECO:0008006" key="3">
    <source>
        <dbReference type="Google" id="ProtNLM"/>
    </source>
</evidence>
<dbReference type="EMBL" id="JAEACU010000006">
    <property type="protein sequence ID" value="KAH7524580.1"/>
    <property type="molecule type" value="Genomic_DNA"/>
</dbReference>
<sequence>MYADDLLIMCRADNTEASVVKECLNSYCTWSGQMENSEKSNILFSNSTSKKDREMIKQTLGFKDIGPKAIYLGNTFVFERNKTKDFFKMKERIKDRLEGWNKNLLSKSGKTVLIKSVVQAILTYTMSTFHLPLGLCEDLDGLVRRFQRWLCFSIGDGSSIDLWKAPGFQVSRTDAPQLEMG</sequence>
<organism evidence="1 2">
    <name type="scientific">Ziziphus jujuba var. spinosa</name>
    <dbReference type="NCBI Taxonomy" id="714518"/>
    <lineage>
        <taxon>Eukaryota</taxon>
        <taxon>Viridiplantae</taxon>
        <taxon>Streptophyta</taxon>
        <taxon>Embryophyta</taxon>
        <taxon>Tracheophyta</taxon>
        <taxon>Spermatophyta</taxon>
        <taxon>Magnoliopsida</taxon>
        <taxon>eudicotyledons</taxon>
        <taxon>Gunneridae</taxon>
        <taxon>Pentapetalae</taxon>
        <taxon>rosids</taxon>
        <taxon>fabids</taxon>
        <taxon>Rosales</taxon>
        <taxon>Rhamnaceae</taxon>
        <taxon>Paliureae</taxon>
        <taxon>Ziziphus</taxon>
    </lineage>
</organism>
<accession>A0A978V9J5</accession>
<proteinExistence type="predicted"/>
<evidence type="ECO:0000313" key="2">
    <source>
        <dbReference type="Proteomes" id="UP000813462"/>
    </source>
</evidence>
<name>A0A978V9J5_ZIZJJ</name>
<dbReference type="Proteomes" id="UP000813462">
    <property type="component" value="Unassembled WGS sequence"/>
</dbReference>
<evidence type="ECO:0000313" key="1">
    <source>
        <dbReference type="EMBL" id="KAH7524580.1"/>
    </source>
</evidence>